<proteinExistence type="predicted"/>
<keyword evidence="2" id="KW-1185">Reference proteome</keyword>
<organism evidence="1 2">
    <name type="scientific">Naganishia onofrii</name>
    <dbReference type="NCBI Taxonomy" id="1851511"/>
    <lineage>
        <taxon>Eukaryota</taxon>
        <taxon>Fungi</taxon>
        <taxon>Dikarya</taxon>
        <taxon>Basidiomycota</taxon>
        <taxon>Agaricomycotina</taxon>
        <taxon>Tremellomycetes</taxon>
        <taxon>Filobasidiales</taxon>
        <taxon>Filobasidiaceae</taxon>
        <taxon>Naganishia</taxon>
    </lineage>
</organism>
<sequence>MSTPAVPPPQYTDSVPKPKTYGAAEGSHSDRHSLLGHDGPSSSRGNAWIDQPEEDDLPDDFKVGVNVADCAVEIRMAFVRKVYSILFAQLLSTTLVSAALHHPAAQEFTRQNSWLLWVSIFGSFGTLLAVHFKRHQYPANMILLGAFTLFESLMIGTVTSYYSARIVLQALIITTGVFVGLTLFTFQSKYDFSNMGPYLFAGLMGMLVTGIVQFFLPFNHTTDLIIACFGVLLFSGYTVYDTHAIMKRLSPDEYILGALSLYLDFINLFLYILRVVSLVKNPTGKTEN</sequence>
<dbReference type="EMBL" id="JASBWV010000017">
    <property type="protein sequence ID" value="KAJ9121343.1"/>
    <property type="molecule type" value="Genomic_DNA"/>
</dbReference>
<name>A0ACC2XBF0_9TREE</name>
<evidence type="ECO:0000313" key="2">
    <source>
        <dbReference type="Proteomes" id="UP001234202"/>
    </source>
</evidence>
<gene>
    <name evidence="1" type="ORF">QFC24_004680</name>
</gene>
<comment type="caution">
    <text evidence="1">The sequence shown here is derived from an EMBL/GenBank/DDBJ whole genome shotgun (WGS) entry which is preliminary data.</text>
</comment>
<reference evidence="1" key="1">
    <citation type="submission" date="2023-04" db="EMBL/GenBank/DDBJ databases">
        <title>Draft Genome sequencing of Naganishia species isolated from polar environments using Oxford Nanopore Technology.</title>
        <authorList>
            <person name="Leo P."/>
            <person name="Venkateswaran K."/>
        </authorList>
    </citation>
    <scope>NUCLEOTIDE SEQUENCE</scope>
    <source>
        <strain evidence="1">DBVPG 5303</strain>
    </source>
</reference>
<accession>A0ACC2XBF0</accession>
<protein>
    <submittedName>
        <fullName evidence="1">Uncharacterized protein</fullName>
    </submittedName>
</protein>
<evidence type="ECO:0000313" key="1">
    <source>
        <dbReference type="EMBL" id="KAJ9121343.1"/>
    </source>
</evidence>
<dbReference type="Proteomes" id="UP001234202">
    <property type="component" value="Unassembled WGS sequence"/>
</dbReference>